<evidence type="ECO:0000256" key="1">
    <source>
        <dbReference type="SAM" id="SignalP"/>
    </source>
</evidence>
<keyword evidence="1" id="KW-0732">Signal</keyword>
<dbReference type="AlphaFoldDB" id="A0AA86QCH9"/>
<evidence type="ECO:0000313" key="2">
    <source>
        <dbReference type="EMBL" id="CAI9953647.1"/>
    </source>
</evidence>
<evidence type="ECO:0000313" key="3">
    <source>
        <dbReference type="EMBL" id="CAL6028521.1"/>
    </source>
</evidence>
<organism evidence="2">
    <name type="scientific">Hexamita inflata</name>
    <dbReference type="NCBI Taxonomy" id="28002"/>
    <lineage>
        <taxon>Eukaryota</taxon>
        <taxon>Metamonada</taxon>
        <taxon>Diplomonadida</taxon>
        <taxon>Hexamitidae</taxon>
        <taxon>Hexamitinae</taxon>
        <taxon>Hexamita</taxon>
    </lineage>
</organism>
<proteinExistence type="predicted"/>
<gene>
    <name evidence="3" type="ORF">HINF_LOCUS31848</name>
    <name evidence="2" type="ORF">HINF_LOCUS41292</name>
</gene>
<dbReference type="EMBL" id="CATOUU010000840">
    <property type="protein sequence ID" value="CAI9953647.1"/>
    <property type="molecule type" value="Genomic_DNA"/>
</dbReference>
<keyword evidence="4" id="KW-1185">Reference proteome</keyword>
<accession>A0AA86QCH9</accession>
<protein>
    <submittedName>
        <fullName evidence="3">Hypothetical_protein</fullName>
    </submittedName>
</protein>
<evidence type="ECO:0000313" key="4">
    <source>
        <dbReference type="Proteomes" id="UP001642409"/>
    </source>
</evidence>
<comment type="caution">
    <text evidence="2">The sequence shown here is derived from an EMBL/GenBank/DDBJ whole genome shotgun (WGS) entry which is preliminary data.</text>
</comment>
<sequence length="114" mass="13294">MVTIRIIFIFSCCISFNALTQYLSNIIVHPNQQKFKIQEQKPPKTLWKKLYSKKVQTIEHSYLNLKTIQNAHSASTKQTGEQFKEKIKMVIGNLHSEQIHFTSKMVGLLQLMNE</sequence>
<name>A0AA86QCH9_9EUKA</name>
<reference evidence="3 4" key="2">
    <citation type="submission" date="2024-07" db="EMBL/GenBank/DDBJ databases">
        <authorList>
            <person name="Akdeniz Z."/>
        </authorList>
    </citation>
    <scope>NUCLEOTIDE SEQUENCE [LARGE SCALE GENOMIC DNA]</scope>
</reference>
<feature type="chain" id="PRO_5041708143" evidence="1">
    <location>
        <begin position="21"/>
        <end position="114"/>
    </location>
</feature>
<dbReference type="Proteomes" id="UP001642409">
    <property type="component" value="Unassembled WGS sequence"/>
</dbReference>
<dbReference type="EMBL" id="CAXDID020000107">
    <property type="protein sequence ID" value="CAL6028521.1"/>
    <property type="molecule type" value="Genomic_DNA"/>
</dbReference>
<reference evidence="2" key="1">
    <citation type="submission" date="2023-06" db="EMBL/GenBank/DDBJ databases">
        <authorList>
            <person name="Kurt Z."/>
        </authorList>
    </citation>
    <scope>NUCLEOTIDE SEQUENCE</scope>
</reference>
<feature type="signal peptide" evidence="1">
    <location>
        <begin position="1"/>
        <end position="20"/>
    </location>
</feature>